<protein>
    <recommendedName>
        <fullName evidence="2">histone acetyltransferase</fullName>
        <ecNumber evidence="2">2.3.1.48</ecNumber>
    </recommendedName>
</protein>
<dbReference type="AlphaFoldDB" id="A0A0D6ENF1"/>
<evidence type="ECO:0000256" key="6">
    <source>
        <dbReference type="ARBA" id="ARBA00023015"/>
    </source>
</evidence>
<dbReference type="InterPro" id="IPR013178">
    <property type="entry name" value="Histone_AcTrfase_Rtt109/CBP"/>
</dbReference>
<evidence type="ECO:0000256" key="1">
    <source>
        <dbReference type="ARBA" id="ARBA00004123"/>
    </source>
</evidence>
<feature type="compositionally biased region" description="Low complexity" evidence="10">
    <location>
        <begin position="280"/>
        <end position="290"/>
    </location>
</feature>
<feature type="non-terminal residue" evidence="11">
    <location>
        <position position="1"/>
    </location>
</feature>
<organism evidence="11 12">
    <name type="scientific">Sporidiobolus salmonicolor</name>
    <name type="common">Yeast-like fungus</name>
    <name type="synonym">Sporobolomyces salmonicolor</name>
    <dbReference type="NCBI Taxonomy" id="5005"/>
    <lineage>
        <taxon>Eukaryota</taxon>
        <taxon>Fungi</taxon>
        <taxon>Dikarya</taxon>
        <taxon>Basidiomycota</taxon>
        <taxon>Pucciniomycotina</taxon>
        <taxon>Microbotryomycetes</taxon>
        <taxon>Sporidiobolales</taxon>
        <taxon>Sporidiobolaceae</taxon>
        <taxon>Sporobolomyces</taxon>
    </lineage>
</organism>
<dbReference type="EC" id="2.3.1.48" evidence="2"/>
<dbReference type="PANTHER" id="PTHR31571">
    <property type="entry name" value="ALTERED INHERITANCE OF MITOCHONDRIA PROTEIN 6"/>
    <property type="match status" value="1"/>
</dbReference>
<dbReference type="InterPro" id="IPR016849">
    <property type="entry name" value="Rtt109"/>
</dbReference>
<reference evidence="12" key="1">
    <citation type="submission" date="2015-02" db="EMBL/GenBank/DDBJ databases">
        <authorList>
            <person name="Gon?alves P."/>
        </authorList>
    </citation>
    <scope>NUCLEOTIDE SEQUENCE [LARGE SCALE GENOMIC DNA]</scope>
</reference>
<feature type="compositionally biased region" description="Pro residues" evidence="10">
    <location>
        <begin position="402"/>
        <end position="411"/>
    </location>
</feature>
<feature type="region of interest" description="Disordered" evidence="10">
    <location>
        <begin position="495"/>
        <end position="564"/>
    </location>
</feature>
<keyword evidence="12" id="KW-1185">Reference proteome</keyword>
<dbReference type="InterPro" id="IPR051236">
    <property type="entry name" value="HAT_RTT109-like"/>
</dbReference>
<name>A0A0D6ENF1_SPOSA</name>
<evidence type="ECO:0000313" key="11">
    <source>
        <dbReference type="EMBL" id="CEQ41135.1"/>
    </source>
</evidence>
<keyword evidence="7" id="KW-0804">Transcription</keyword>
<feature type="compositionally biased region" description="Low complexity" evidence="10">
    <location>
        <begin position="417"/>
        <end position="434"/>
    </location>
</feature>
<dbReference type="GO" id="GO:0006974">
    <property type="term" value="P:DNA damage response"/>
    <property type="evidence" value="ECO:0007669"/>
    <property type="project" value="UniProtKB-KW"/>
</dbReference>
<feature type="compositionally biased region" description="Basic and acidic residues" evidence="10">
    <location>
        <begin position="513"/>
        <end position="551"/>
    </location>
</feature>
<feature type="compositionally biased region" description="Gly residues" evidence="10">
    <location>
        <begin position="496"/>
        <end position="509"/>
    </location>
</feature>
<evidence type="ECO:0000256" key="9">
    <source>
        <dbReference type="ARBA" id="ARBA00048940"/>
    </source>
</evidence>
<dbReference type="GO" id="GO:0032931">
    <property type="term" value="F:histone H3K56 acetyltransferase activity"/>
    <property type="evidence" value="ECO:0007669"/>
    <property type="project" value="TreeGrafter"/>
</dbReference>
<feature type="compositionally biased region" description="Low complexity" evidence="10">
    <location>
        <begin position="90"/>
        <end position="105"/>
    </location>
</feature>
<accession>A0A0D6ENF1</accession>
<evidence type="ECO:0000256" key="7">
    <source>
        <dbReference type="ARBA" id="ARBA00023163"/>
    </source>
</evidence>
<comment type="subcellular location">
    <subcellularLocation>
        <location evidence="1">Nucleus</location>
    </subcellularLocation>
</comment>
<sequence>MSTATPPPPPTLLDHLSASLRSSVPGKHAYALHVVRSQPRRSHALFPHASNAKSCKIWQEEVLLVLSEARDTPQDANATAQEPPKENGDAPVASTSTAAPPASSSTKRVVPIVGIEASIYTVPSTSTSLLYISKVDTTGLSPSSSPSPTRPLVASFLSYHLLHPPHGTERLRIHIFARAQGQYLFPGSIENKSKRVLDDKGLIRWWKGTVERATRDVQVQKVLQRGTEELKLFYLIPGLTYLESLPYVPDPPLSAAASTPSPIWTYGHSYSVLPSPLHRAPSSPSPTAAAQHPLTDHLPSFPDDPKSRFLHSLTSSSLSPSGTSGDYDDVFLALHSSTFTTGQTPAARLAEVEKERERERKRLVEGVQGGVDEWWERMAFRQECCSGVLVGFFVVALEPVPSPPSARPPPSTTADCPAPSDAVPSPTPVTSTTPSHPPVHAPQKTPMSLPNPLFTKLWSQFHNVDYSLAALPKLFETSQKWAEDVGRLVKLEAADAGGGGADQGVMGGLGEEELQRRFEQEVSRRVDVDNPELVKEKRDASGGAGEGEKPKVHTLAPRKKKKVV</sequence>
<dbReference type="GO" id="GO:0005634">
    <property type="term" value="C:nucleus"/>
    <property type="evidence" value="ECO:0007669"/>
    <property type="project" value="UniProtKB-SubCell"/>
</dbReference>
<keyword evidence="6" id="KW-0805">Transcription regulation</keyword>
<proteinExistence type="predicted"/>
<feature type="region of interest" description="Disordered" evidence="10">
    <location>
        <begin position="402"/>
        <end position="447"/>
    </location>
</feature>
<dbReference type="Proteomes" id="UP000243876">
    <property type="component" value="Unassembled WGS sequence"/>
</dbReference>
<evidence type="ECO:0000256" key="3">
    <source>
        <dbReference type="ARBA" id="ARBA00022679"/>
    </source>
</evidence>
<keyword evidence="8" id="KW-0539">Nucleus</keyword>
<comment type="catalytic activity">
    <reaction evidence="9">
        <text>L-lysyl-[histone] + acetyl-CoA = N(6)-acetyl-L-lysyl-[histone] + CoA + H(+)</text>
        <dbReference type="Rhea" id="RHEA:21992"/>
        <dbReference type="Rhea" id="RHEA-COMP:9845"/>
        <dbReference type="Rhea" id="RHEA-COMP:11338"/>
        <dbReference type="ChEBI" id="CHEBI:15378"/>
        <dbReference type="ChEBI" id="CHEBI:29969"/>
        <dbReference type="ChEBI" id="CHEBI:57287"/>
        <dbReference type="ChEBI" id="CHEBI:57288"/>
        <dbReference type="ChEBI" id="CHEBI:61930"/>
        <dbReference type="EC" id="2.3.1.48"/>
    </reaction>
    <physiologicalReaction direction="left-to-right" evidence="9">
        <dbReference type="Rhea" id="RHEA:21993"/>
    </physiologicalReaction>
</comment>
<dbReference type="PROSITE" id="PS51728">
    <property type="entry name" value="RTT109_HAT"/>
    <property type="match status" value="1"/>
</dbReference>
<feature type="region of interest" description="Disordered" evidence="10">
    <location>
        <begin position="277"/>
        <end position="298"/>
    </location>
</feature>
<dbReference type="EMBL" id="CENE01000011">
    <property type="protein sequence ID" value="CEQ41135.1"/>
    <property type="molecule type" value="Genomic_DNA"/>
</dbReference>
<dbReference type="OrthoDB" id="3361892at2759"/>
<dbReference type="Pfam" id="PF08214">
    <property type="entry name" value="HAT_KAT11"/>
    <property type="match status" value="1"/>
</dbReference>
<evidence type="ECO:0000256" key="5">
    <source>
        <dbReference type="ARBA" id="ARBA00022990"/>
    </source>
</evidence>
<dbReference type="GO" id="GO:0006355">
    <property type="term" value="P:regulation of DNA-templated transcription"/>
    <property type="evidence" value="ECO:0007669"/>
    <property type="project" value="InterPro"/>
</dbReference>
<gene>
    <name evidence="11" type="primary">SPOSA6832_02826</name>
</gene>
<evidence type="ECO:0000256" key="4">
    <source>
        <dbReference type="ARBA" id="ARBA00022763"/>
    </source>
</evidence>
<keyword evidence="3" id="KW-0808">Transferase</keyword>
<feature type="region of interest" description="Disordered" evidence="10">
    <location>
        <begin position="73"/>
        <end position="105"/>
    </location>
</feature>
<keyword evidence="5" id="KW-0007">Acetylation</keyword>
<dbReference type="PANTHER" id="PTHR31571:SF2">
    <property type="entry name" value="HISTONE ACETYLTRANSFERASE RTT109"/>
    <property type="match status" value="1"/>
</dbReference>
<dbReference type="SMART" id="SM01250">
    <property type="entry name" value="KAT11"/>
    <property type="match status" value="1"/>
</dbReference>
<evidence type="ECO:0000313" key="12">
    <source>
        <dbReference type="Proteomes" id="UP000243876"/>
    </source>
</evidence>
<keyword evidence="4" id="KW-0227">DNA damage</keyword>
<evidence type="ECO:0000256" key="2">
    <source>
        <dbReference type="ARBA" id="ARBA00013184"/>
    </source>
</evidence>
<evidence type="ECO:0000256" key="8">
    <source>
        <dbReference type="ARBA" id="ARBA00023242"/>
    </source>
</evidence>
<evidence type="ECO:0000256" key="10">
    <source>
        <dbReference type="SAM" id="MobiDB-lite"/>
    </source>
</evidence>